<organism evidence="1 2">
    <name type="scientific">Teladorsagia circumcincta</name>
    <name type="common">Brown stomach worm</name>
    <name type="synonym">Ostertagia circumcincta</name>
    <dbReference type="NCBI Taxonomy" id="45464"/>
    <lineage>
        <taxon>Eukaryota</taxon>
        <taxon>Metazoa</taxon>
        <taxon>Ecdysozoa</taxon>
        <taxon>Nematoda</taxon>
        <taxon>Chromadorea</taxon>
        <taxon>Rhabditida</taxon>
        <taxon>Rhabditina</taxon>
        <taxon>Rhabditomorpha</taxon>
        <taxon>Strongyloidea</taxon>
        <taxon>Trichostrongylidae</taxon>
        <taxon>Teladorsagia</taxon>
    </lineage>
</organism>
<evidence type="ECO:0000313" key="1">
    <source>
        <dbReference type="EMBL" id="PIO52354.1"/>
    </source>
</evidence>
<gene>
    <name evidence="1" type="ORF">TELCIR_26340</name>
</gene>
<evidence type="ECO:0000313" key="2">
    <source>
        <dbReference type="Proteomes" id="UP000230423"/>
    </source>
</evidence>
<feature type="non-terminal residue" evidence="1">
    <location>
        <position position="87"/>
    </location>
</feature>
<accession>A0A2G9T355</accession>
<proteinExistence type="predicted"/>
<feature type="non-terminal residue" evidence="1">
    <location>
        <position position="1"/>
    </location>
</feature>
<dbReference type="AlphaFoldDB" id="A0A2G9T355"/>
<protein>
    <submittedName>
        <fullName evidence="1">Uncharacterized protein</fullName>
    </submittedName>
</protein>
<dbReference type="EMBL" id="KZ428220">
    <property type="protein sequence ID" value="PIO52354.1"/>
    <property type="molecule type" value="Genomic_DNA"/>
</dbReference>
<reference evidence="1 2" key="1">
    <citation type="submission" date="2015-09" db="EMBL/GenBank/DDBJ databases">
        <title>Draft genome of the parasitic nematode Teladorsagia circumcincta isolate WARC Sus (inbred).</title>
        <authorList>
            <person name="Mitreva M."/>
        </authorList>
    </citation>
    <scope>NUCLEOTIDE SEQUENCE [LARGE SCALE GENOMIC DNA]</scope>
    <source>
        <strain evidence="1 2">S</strain>
    </source>
</reference>
<dbReference type="Proteomes" id="UP000230423">
    <property type="component" value="Unassembled WGS sequence"/>
</dbReference>
<sequence>CIRGASSKIWYTSQKCLQDASRRVAVSILYGQLLLLQRFLTSVSEDGGTHEDATARMWIFDRETGNSSFRWIAVHIFSCTHADELVQ</sequence>
<name>A0A2G9T355_TELCI</name>
<keyword evidence="2" id="KW-1185">Reference proteome</keyword>